<protein>
    <recommendedName>
        <fullName evidence="3">HEAT repeat domain-containing protein</fullName>
    </recommendedName>
</protein>
<reference evidence="2" key="1">
    <citation type="journal article" date="2019" name="Int. J. Syst. Evol. Microbiol.">
        <title>The Global Catalogue of Microorganisms (GCM) 10K type strain sequencing project: providing services to taxonomists for standard genome sequencing and annotation.</title>
        <authorList>
            <consortium name="The Broad Institute Genomics Platform"/>
            <consortium name="The Broad Institute Genome Sequencing Center for Infectious Disease"/>
            <person name="Wu L."/>
            <person name="Ma J."/>
        </authorList>
    </citation>
    <scope>NUCLEOTIDE SEQUENCE [LARGE SCALE GENOMIC DNA]</scope>
    <source>
        <strain evidence="2">JCM 17664</strain>
    </source>
</reference>
<dbReference type="SUPFAM" id="SSF48371">
    <property type="entry name" value="ARM repeat"/>
    <property type="match status" value="1"/>
</dbReference>
<dbReference type="Proteomes" id="UP001501207">
    <property type="component" value="Unassembled WGS sequence"/>
</dbReference>
<gene>
    <name evidence="1" type="ORF">GCM10023143_11690</name>
</gene>
<keyword evidence="2" id="KW-1185">Reference proteome</keyword>
<dbReference type="InterPro" id="IPR016024">
    <property type="entry name" value="ARM-type_fold"/>
</dbReference>
<proteinExistence type="predicted"/>
<evidence type="ECO:0000313" key="1">
    <source>
        <dbReference type="EMBL" id="GAA4306031.1"/>
    </source>
</evidence>
<comment type="caution">
    <text evidence="1">The sequence shown here is derived from an EMBL/GenBank/DDBJ whole genome shotgun (WGS) entry which is preliminary data.</text>
</comment>
<evidence type="ECO:0008006" key="3">
    <source>
        <dbReference type="Google" id="ProtNLM"/>
    </source>
</evidence>
<evidence type="ECO:0000313" key="2">
    <source>
        <dbReference type="Proteomes" id="UP001501207"/>
    </source>
</evidence>
<sequence length="162" mass="18299">MLEIVDYIGSDPSRFEALVQLLLAGEYRITQRGAWPLSYCIRAHPELIRKHLSHLVVKLETSDNNALIRNILRFLKDVDIPASESGQVMTVCFDLVQDPAAPAAHRAFALSILGRLAEHYPDIREEIRLCIEDQLPYAKPSFRSTARRVLASFSGGKKSRKK</sequence>
<accession>A0ABP8FL34</accession>
<name>A0ABP8FL34_9BACT</name>
<organism evidence="1 2">
    <name type="scientific">Compostibacter hankyongensis</name>
    <dbReference type="NCBI Taxonomy" id="1007089"/>
    <lineage>
        <taxon>Bacteria</taxon>
        <taxon>Pseudomonadati</taxon>
        <taxon>Bacteroidota</taxon>
        <taxon>Chitinophagia</taxon>
        <taxon>Chitinophagales</taxon>
        <taxon>Chitinophagaceae</taxon>
        <taxon>Compostibacter</taxon>
    </lineage>
</organism>
<dbReference type="EMBL" id="BAABFN010000002">
    <property type="protein sequence ID" value="GAA4306031.1"/>
    <property type="molecule type" value="Genomic_DNA"/>
</dbReference>